<feature type="compositionally biased region" description="Low complexity" evidence="1">
    <location>
        <begin position="165"/>
        <end position="175"/>
    </location>
</feature>
<evidence type="ECO:0000313" key="4">
    <source>
        <dbReference type="Proteomes" id="UP000503820"/>
    </source>
</evidence>
<protein>
    <recommendedName>
        <fullName evidence="2">Spore protein YkvP/CgeB glycosyl transferase-like domain-containing protein</fullName>
    </recommendedName>
</protein>
<feature type="compositionally biased region" description="Basic and acidic residues" evidence="1">
    <location>
        <begin position="176"/>
        <end position="188"/>
    </location>
</feature>
<dbReference type="Proteomes" id="UP000503820">
    <property type="component" value="Unassembled WGS sequence"/>
</dbReference>
<dbReference type="AlphaFoldDB" id="A0A7J0BW66"/>
<gene>
    <name evidence="3" type="ORF">DSM19430T_20890</name>
</gene>
<organism evidence="3 4">
    <name type="scientific">Desulfovibrio psychrotolerans</name>
    <dbReference type="NCBI Taxonomy" id="415242"/>
    <lineage>
        <taxon>Bacteria</taxon>
        <taxon>Pseudomonadati</taxon>
        <taxon>Thermodesulfobacteriota</taxon>
        <taxon>Desulfovibrionia</taxon>
        <taxon>Desulfovibrionales</taxon>
        <taxon>Desulfovibrionaceae</taxon>
        <taxon>Desulfovibrio</taxon>
    </lineage>
</organism>
<accession>A0A7J0BW66</accession>
<proteinExistence type="predicted"/>
<evidence type="ECO:0000313" key="3">
    <source>
        <dbReference type="EMBL" id="GFM37405.1"/>
    </source>
</evidence>
<name>A0A7J0BW66_9BACT</name>
<sequence>MDRRPERIRIIHELGKPQSLPAGEDQFDRYGPAILPDRASFCADMLLLGLGPDPAVAAAAVCSVAGPCGPAPDAAAPRKTVHYVECPEFERQMPAHWAAAIPGHWQRISPQQCTPELLARSTTLFYRQNTRLFPSFWGPLLAAAQWEHLRHNTACAAVDAPTPSPASSASPACPTSREKSAKSAESADRTVILPGTEQGLLIRELREAFTDEGWHVLTVPPQDMATTLPRLLAQHSPRLFFSVNFQGLDMFGERHHLLRAAGTEVAAWCVDTPWHILSGCKAPFWKDTHLFVTDDTFLPDLRATGGTDVHHLPLATDPRIFSPSDATAERQHDAPQDHELAQAAVFVGRSEFPERRKYFSGLVPDSALMAKATQMLSTGERPDYHWWTRQLGITGFWPDTPRHAGAGAEEASRRWRALCLEQALPHGLTVFGDQGWHTAVPGLRRLHPPVDYYTRLPAIYRKAGITLNITGLLLPGGLTQRHFDVWAAGGLLLTDANPGMHIFPAHLAQAVTYHRADELPERMAAWRATPDSTKELRSMWRNVILNGHTYRHRVRQVLAAVFAS</sequence>
<keyword evidence="4" id="KW-1185">Reference proteome</keyword>
<dbReference type="RefSeq" id="WP_174410006.1">
    <property type="nucleotide sequence ID" value="NZ_BLVP01000008.1"/>
</dbReference>
<reference evidence="3 4" key="1">
    <citation type="submission" date="2020-05" db="EMBL/GenBank/DDBJ databases">
        <title>Draft genome sequence of Desulfovibrio psychrotolerans JS1T.</title>
        <authorList>
            <person name="Ueno A."/>
            <person name="Tamazawa S."/>
            <person name="Tamamura S."/>
            <person name="Murakami T."/>
            <person name="Kiyama T."/>
            <person name="Inomata H."/>
            <person name="Amano Y."/>
            <person name="Miyakawa K."/>
            <person name="Tamaki H."/>
            <person name="Naganuma T."/>
            <person name="Kaneko K."/>
        </authorList>
    </citation>
    <scope>NUCLEOTIDE SEQUENCE [LARGE SCALE GENOMIC DNA]</scope>
    <source>
        <strain evidence="3 4">JS1</strain>
    </source>
</reference>
<dbReference type="InterPro" id="IPR055259">
    <property type="entry name" value="YkvP/CgeB_Glyco_trans-like"/>
</dbReference>
<feature type="domain" description="Spore protein YkvP/CgeB glycosyl transferase-like" evidence="2">
    <location>
        <begin position="417"/>
        <end position="559"/>
    </location>
</feature>
<feature type="region of interest" description="Disordered" evidence="1">
    <location>
        <begin position="159"/>
        <end position="188"/>
    </location>
</feature>
<dbReference type="Pfam" id="PF13524">
    <property type="entry name" value="Glyco_trans_1_2"/>
    <property type="match status" value="1"/>
</dbReference>
<evidence type="ECO:0000259" key="2">
    <source>
        <dbReference type="Pfam" id="PF13524"/>
    </source>
</evidence>
<comment type="caution">
    <text evidence="3">The sequence shown here is derived from an EMBL/GenBank/DDBJ whole genome shotgun (WGS) entry which is preliminary data.</text>
</comment>
<dbReference type="EMBL" id="BLVP01000008">
    <property type="protein sequence ID" value="GFM37405.1"/>
    <property type="molecule type" value="Genomic_DNA"/>
</dbReference>
<evidence type="ECO:0000256" key="1">
    <source>
        <dbReference type="SAM" id="MobiDB-lite"/>
    </source>
</evidence>